<sequence>MTRSQKSDLGQEVVQAKQASGQTKFLTELTRSRAIWPRQMHQDVGQEYQGASGPDLIKVLSAWNQTLGVGPSLNETGRTRLGVAHRPTGRGQALSQALASLA</sequence>
<dbReference type="Gramene" id="OIW01550">
    <property type="protein sequence ID" value="OIW01550"/>
    <property type="gene ID" value="TanjilG_10832"/>
</dbReference>
<keyword evidence="3" id="KW-1185">Reference proteome</keyword>
<name>A0A1J7GM92_LUPAN</name>
<evidence type="ECO:0000256" key="1">
    <source>
        <dbReference type="SAM" id="MobiDB-lite"/>
    </source>
</evidence>
<feature type="region of interest" description="Disordered" evidence="1">
    <location>
        <begin position="83"/>
        <end position="102"/>
    </location>
</feature>
<gene>
    <name evidence="2" type="ORF">TanjilG_10832</name>
</gene>
<evidence type="ECO:0000313" key="3">
    <source>
        <dbReference type="Proteomes" id="UP000188354"/>
    </source>
</evidence>
<dbReference type="EMBL" id="CM007371">
    <property type="protein sequence ID" value="OIW01550.1"/>
    <property type="molecule type" value="Genomic_DNA"/>
</dbReference>
<dbReference type="Proteomes" id="UP000188354">
    <property type="component" value="Chromosome LG11"/>
</dbReference>
<organism evidence="2 3">
    <name type="scientific">Lupinus angustifolius</name>
    <name type="common">Narrow-leaved blue lupine</name>
    <dbReference type="NCBI Taxonomy" id="3871"/>
    <lineage>
        <taxon>Eukaryota</taxon>
        <taxon>Viridiplantae</taxon>
        <taxon>Streptophyta</taxon>
        <taxon>Embryophyta</taxon>
        <taxon>Tracheophyta</taxon>
        <taxon>Spermatophyta</taxon>
        <taxon>Magnoliopsida</taxon>
        <taxon>eudicotyledons</taxon>
        <taxon>Gunneridae</taxon>
        <taxon>Pentapetalae</taxon>
        <taxon>rosids</taxon>
        <taxon>fabids</taxon>
        <taxon>Fabales</taxon>
        <taxon>Fabaceae</taxon>
        <taxon>Papilionoideae</taxon>
        <taxon>50 kb inversion clade</taxon>
        <taxon>genistoids sensu lato</taxon>
        <taxon>core genistoids</taxon>
        <taxon>Genisteae</taxon>
        <taxon>Lupinus</taxon>
    </lineage>
</organism>
<dbReference type="AlphaFoldDB" id="A0A1J7GM92"/>
<reference evidence="2 3" key="1">
    <citation type="journal article" date="2017" name="Plant Biotechnol. J.">
        <title>A comprehensive draft genome sequence for lupin (Lupinus angustifolius), an emerging health food: insights into plant-microbe interactions and legume evolution.</title>
        <authorList>
            <person name="Hane J.K."/>
            <person name="Ming Y."/>
            <person name="Kamphuis L.G."/>
            <person name="Nelson M.N."/>
            <person name="Garg G."/>
            <person name="Atkins C.A."/>
            <person name="Bayer P.E."/>
            <person name="Bravo A."/>
            <person name="Bringans S."/>
            <person name="Cannon S."/>
            <person name="Edwards D."/>
            <person name="Foley R."/>
            <person name="Gao L.L."/>
            <person name="Harrison M.J."/>
            <person name="Huang W."/>
            <person name="Hurgobin B."/>
            <person name="Li S."/>
            <person name="Liu C.W."/>
            <person name="McGrath A."/>
            <person name="Morahan G."/>
            <person name="Murray J."/>
            <person name="Weller J."/>
            <person name="Jian J."/>
            <person name="Singh K.B."/>
        </authorList>
    </citation>
    <scope>NUCLEOTIDE SEQUENCE [LARGE SCALE GENOMIC DNA]</scope>
    <source>
        <strain evidence="3">cv. Tanjil</strain>
        <tissue evidence="2">Whole plant</tissue>
    </source>
</reference>
<feature type="compositionally biased region" description="Low complexity" evidence="1">
    <location>
        <begin position="92"/>
        <end position="102"/>
    </location>
</feature>
<evidence type="ECO:0000313" key="2">
    <source>
        <dbReference type="EMBL" id="OIW01550.1"/>
    </source>
</evidence>
<feature type="region of interest" description="Disordered" evidence="1">
    <location>
        <begin position="1"/>
        <end position="21"/>
    </location>
</feature>
<accession>A0A1J7GM92</accession>
<protein>
    <submittedName>
        <fullName evidence="2">Uncharacterized protein</fullName>
    </submittedName>
</protein>
<proteinExistence type="predicted"/>